<accession>A0ABS2NNE9</accession>
<keyword evidence="3" id="KW-1185">Reference proteome</keyword>
<organism evidence="2 3">
    <name type="scientific">Alkaliphilus hydrothermalis</name>
    <dbReference type="NCBI Taxonomy" id="1482730"/>
    <lineage>
        <taxon>Bacteria</taxon>
        <taxon>Bacillati</taxon>
        <taxon>Bacillota</taxon>
        <taxon>Clostridia</taxon>
        <taxon>Peptostreptococcales</taxon>
        <taxon>Natronincolaceae</taxon>
        <taxon>Alkaliphilus</taxon>
    </lineage>
</organism>
<evidence type="ECO:0000259" key="1">
    <source>
        <dbReference type="Pfam" id="PF09860"/>
    </source>
</evidence>
<name>A0ABS2NNE9_9FIRM</name>
<protein>
    <recommendedName>
        <fullName evidence="1">DUF2087 domain-containing protein</fullName>
    </recommendedName>
</protein>
<comment type="caution">
    <text evidence="2">The sequence shown here is derived from an EMBL/GenBank/DDBJ whole genome shotgun (WGS) entry which is preliminary data.</text>
</comment>
<gene>
    <name evidence="2" type="ORF">JOC73_000985</name>
</gene>
<dbReference type="InterPro" id="IPR018656">
    <property type="entry name" value="DUF2087"/>
</dbReference>
<evidence type="ECO:0000313" key="3">
    <source>
        <dbReference type="Proteomes" id="UP001314796"/>
    </source>
</evidence>
<dbReference type="SUPFAM" id="SSF46894">
    <property type="entry name" value="C-terminal effector domain of the bipartite response regulators"/>
    <property type="match status" value="1"/>
</dbReference>
<dbReference type="InterPro" id="IPR016032">
    <property type="entry name" value="Sig_transdc_resp-reg_C-effctor"/>
</dbReference>
<dbReference type="RefSeq" id="WP_330613114.1">
    <property type="nucleotide sequence ID" value="NZ_JAFBEE010000004.1"/>
</dbReference>
<proteinExistence type="predicted"/>
<dbReference type="Proteomes" id="UP001314796">
    <property type="component" value="Unassembled WGS sequence"/>
</dbReference>
<feature type="domain" description="DUF2087" evidence="1">
    <location>
        <begin position="189"/>
        <end position="257"/>
    </location>
</feature>
<reference evidence="2 3" key="1">
    <citation type="submission" date="2021-01" db="EMBL/GenBank/DDBJ databases">
        <title>Genomic Encyclopedia of Type Strains, Phase IV (KMG-IV): sequencing the most valuable type-strain genomes for metagenomic binning, comparative biology and taxonomic classification.</title>
        <authorList>
            <person name="Goeker M."/>
        </authorList>
    </citation>
    <scope>NUCLEOTIDE SEQUENCE [LARGE SCALE GENOMIC DNA]</scope>
    <source>
        <strain evidence="2 3">DSM 25890</strain>
    </source>
</reference>
<sequence>MKDLNEIFWNASVEELKQGFIYEESREEYICLICGKSFEKGIIYRENEMLMEASRAVKNHIQQEHDSVFDYLVNMNKVFTGLTEIQKELLKYFYQGLSDKEITGLMGGGSTSTIRNHRFKLKEKEKQAKIFSAIMGLLEEKDHSKEESPKKLVDIHKGAMMVDERYAVSGEEMEKVIKTYFTSKDGIERLKEFPAKEKRKIIVLKYMIKKFDATKKYSEKEVNQVLKSFYEDYVTLRRYLIQYGFMERSKDCSQYWLKN</sequence>
<dbReference type="Pfam" id="PF09860">
    <property type="entry name" value="DUF2087"/>
    <property type="match status" value="1"/>
</dbReference>
<evidence type="ECO:0000313" key="2">
    <source>
        <dbReference type="EMBL" id="MBM7614474.1"/>
    </source>
</evidence>
<dbReference type="EMBL" id="JAFBEE010000004">
    <property type="protein sequence ID" value="MBM7614474.1"/>
    <property type="molecule type" value="Genomic_DNA"/>
</dbReference>